<organism evidence="1 2">
    <name type="scientific">Candidatus Enterococcus wittei</name>
    <dbReference type="NCBI Taxonomy" id="1987383"/>
    <lineage>
        <taxon>Bacteria</taxon>
        <taxon>Bacillati</taxon>
        <taxon>Bacillota</taxon>
        <taxon>Bacilli</taxon>
        <taxon>Lactobacillales</taxon>
        <taxon>Enterococcaceae</taxon>
        <taxon>Enterococcus</taxon>
    </lineage>
</organism>
<evidence type="ECO:0000313" key="2">
    <source>
        <dbReference type="Proteomes" id="UP000194933"/>
    </source>
</evidence>
<feature type="non-terminal residue" evidence="1">
    <location>
        <position position="29"/>
    </location>
</feature>
<reference evidence="1 2" key="1">
    <citation type="submission" date="2017-05" db="EMBL/GenBank/DDBJ databases">
        <title>The Genome Sequence of Enterococcus sp. 10A9_DIV0425.</title>
        <authorList>
            <consortium name="The Broad Institute Genomics Platform"/>
            <consortium name="The Broad Institute Genomic Center for Infectious Diseases"/>
            <person name="Earl A."/>
            <person name="Manson A."/>
            <person name="Schwartman J."/>
            <person name="Gilmore M."/>
            <person name="Abouelleil A."/>
            <person name="Cao P."/>
            <person name="Chapman S."/>
            <person name="Cusick C."/>
            <person name="Shea T."/>
            <person name="Young S."/>
            <person name="Neafsey D."/>
            <person name="Nusbaum C."/>
            <person name="Birren B."/>
        </authorList>
    </citation>
    <scope>NUCLEOTIDE SEQUENCE [LARGE SCALE GENOMIC DNA]</scope>
    <source>
        <strain evidence="1 2">10A9_DIV0425</strain>
    </source>
</reference>
<evidence type="ECO:0000313" key="1">
    <source>
        <dbReference type="EMBL" id="OTP12016.1"/>
    </source>
</evidence>
<proteinExistence type="predicted"/>
<gene>
    <name evidence="1" type="ORF">A5844_000231</name>
</gene>
<name>A0A2C9XRH1_9ENTE</name>
<dbReference type="Proteomes" id="UP000194933">
    <property type="component" value="Unassembled WGS sequence"/>
</dbReference>
<comment type="caution">
    <text evidence="1">The sequence shown here is derived from an EMBL/GenBank/DDBJ whole genome shotgun (WGS) entry which is preliminary data.</text>
</comment>
<sequence>MESWLFLGLIMLVAILAKNQSLMIATGFI</sequence>
<protein>
    <submittedName>
        <fullName evidence="1">Uncharacterized protein</fullName>
    </submittedName>
</protein>
<dbReference type="EMBL" id="NGMO01000001">
    <property type="protein sequence ID" value="OTP12016.1"/>
    <property type="molecule type" value="Genomic_DNA"/>
</dbReference>
<keyword evidence="2" id="KW-1185">Reference proteome</keyword>
<accession>A0A2C9XRH1</accession>
<dbReference type="AlphaFoldDB" id="A0A2C9XRH1"/>